<proteinExistence type="predicted"/>
<accession>A0ACC0K039</accession>
<evidence type="ECO:0000313" key="1">
    <source>
        <dbReference type="EMBL" id="KAI8429753.1"/>
    </source>
</evidence>
<sequence length="423" mass="45910">MAALKNTKNVKIFALLGSKYSPQVCTRRHLNLQEYHSKDLLRKYQISIQDFRIIDSKLDAKPLGDFKADEYVVKAQILAGGRGKGHFDNGFKGGVHLTKNSNDILGLAKNMIGHKLITKQTPKEGIKVEKVMVAESVNIKRETYLSIIMERSYNGAALVASPAGGMDIEAVAEKTPHLVKTVPIDIFEGITDATANEIAEFLEFKGNLKKKCADEIKKMWQLFLKVDATQLEINPLVETDDGRVVAVDAKINFDDNAQFRQQDIFALDDVSESDPREKEAAALNLTYIDMDGSIGCMVNGAGLAMATMDLIALSGGQPANFLDLGGGVGQAQVSAALKILESDPKVKAIFVNVIAGIVNCANIANGIVAACKENPLQHPMVIRLEGTNSVMARKILQESGLPIHIINDADEAAQTVVKLANKN</sequence>
<protein>
    <submittedName>
        <fullName evidence="1">Uncharacterized protein</fullName>
    </submittedName>
</protein>
<organism evidence="1 2">
    <name type="scientific">Choristoneura fumiferana</name>
    <name type="common">Spruce budworm moth</name>
    <name type="synonym">Archips fumiferana</name>
    <dbReference type="NCBI Taxonomy" id="7141"/>
    <lineage>
        <taxon>Eukaryota</taxon>
        <taxon>Metazoa</taxon>
        <taxon>Ecdysozoa</taxon>
        <taxon>Arthropoda</taxon>
        <taxon>Hexapoda</taxon>
        <taxon>Insecta</taxon>
        <taxon>Pterygota</taxon>
        <taxon>Neoptera</taxon>
        <taxon>Endopterygota</taxon>
        <taxon>Lepidoptera</taxon>
        <taxon>Glossata</taxon>
        <taxon>Ditrysia</taxon>
        <taxon>Tortricoidea</taxon>
        <taxon>Tortricidae</taxon>
        <taxon>Tortricinae</taxon>
        <taxon>Choristoneura</taxon>
    </lineage>
</organism>
<gene>
    <name evidence="1" type="ORF">MSG28_000302</name>
</gene>
<name>A0ACC0K039_CHOFU</name>
<reference evidence="1 2" key="1">
    <citation type="journal article" date="2022" name="Genome Biol. Evol.">
        <title>The Spruce Budworm Genome: Reconstructing the Evolutionary History of Antifreeze Proteins.</title>
        <authorList>
            <person name="Beliveau C."/>
            <person name="Gagne P."/>
            <person name="Picq S."/>
            <person name="Vernygora O."/>
            <person name="Keeling C.I."/>
            <person name="Pinkney K."/>
            <person name="Doucet D."/>
            <person name="Wen F."/>
            <person name="Johnston J.S."/>
            <person name="Maaroufi H."/>
            <person name="Boyle B."/>
            <person name="Laroche J."/>
            <person name="Dewar K."/>
            <person name="Juretic N."/>
            <person name="Blackburn G."/>
            <person name="Nisole A."/>
            <person name="Brunet B."/>
            <person name="Brandao M."/>
            <person name="Lumley L."/>
            <person name="Duan J."/>
            <person name="Quan G."/>
            <person name="Lucarotti C.J."/>
            <person name="Roe A.D."/>
            <person name="Sperling F.A.H."/>
            <person name="Levesque R.C."/>
            <person name="Cusson M."/>
        </authorList>
    </citation>
    <scope>NUCLEOTIDE SEQUENCE [LARGE SCALE GENOMIC DNA]</scope>
    <source>
        <strain evidence="1">Glfc:IPQL:Cfum</strain>
    </source>
</reference>
<dbReference type="EMBL" id="CM046131">
    <property type="protein sequence ID" value="KAI8429753.1"/>
    <property type="molecule type" value="Genomic_DNA"/>
</dbReference>
<dbReference type="Proteomes" id="UP001064048">
    <property type="component" value="Chromosome Z"/>
</dbReference>
<comment type="caution">
    <text evidence="1">The sequence shown here is derived from an EMBL/GenBank/DDBJ whole genome shotgun (WGS) entry which is preliminary data.</text>
</comment>
<keyword evidence="2" id="KW-1185">Reference proteome</keyword>
<evidence type="ECO:0000313" key="2">
    <source>
        <dbReference type="Proteomes" id="UP001064048"/>
    </source>
</evidence>